<dbReference type="Gene3D" id="3.30.70.3290">
    <property type="match status" value="1"/>
</dbReference>
<feature type="compositionally biased region" description="Polar residues" evidence="7">
    <location>
        <begin position="568"/>
        <end position="577"/>
    </location>
</feature>
<dbReference type="InterPro" id="IPR036291">
    <property type="entry name" value="NAD(P)-bd_dom_sf"/>
</dbReference>
<feature type="region of interest" description="C-terminal hotdog fold" evidence="6">
    <location>
        <begin position="1753"/>
        <end position="1899"/>
    </location>
</feature>
<dbReference type="GO" id="GO:0031177">
    <property type="term" value="F:phosphopantetheine binding"/>
    <property type="evidence" value="ECO:0007669"/>
    <property type="project" value="InterPro"/>
</dbReference>
<dbReference type="Gene3D" id="3.40.50.720">
    <property type="entry name" value="NAD(P)-binding Rossmann-like Domain"/>
    <property type="match status" value="1"/>
</dbReference>
<dbReference type="InterPro" id="IPR014043">
    <property type="entry name" value="Acyl_transferase_dom"/>
</dbReference>
<evidence type="ECO:0000313" key="12">
    <source>
        <dbReference type="Proteomes" id="UP000290288"/>
    </source>
</evidence>
<dbReference type="Pfam" id="PF08659">
    <property type="entry name" value="KR"/>
    <property type="match status" value="1"/>
</dbReference>
<evidence type="ECO:0000259" key="8">
    <source>
        <dbReference type="PROSITE" id="PS50075"/>
    </source>
</evidence>
<dbReference type="InterPro" id="IPR018201">
    <property type="entry name" value="Ketoacyl_synth_AS"/>
</dbReference>
<protein>
    <recommendedName>
        <fullName evidence="13">Polyketide synthase</fullName>
    </recommendedName>
</protein>
<dbReference type="InterPro" id="IPR016039">
    <property type="entry name" value="Thiolase-like"/>
</dbReference>
<dbReference type="InterPro" id="IPR006162">
    <property type="entry name" value="Ppantetheine_attach_site"/>
</dbReference>
<dbReference type="STRING" id="2316362.A0A4Q2DVI3"/>
<evidence type="ECO:0008006" key="13">
    <source>
        <dbReference type="Google" id="ProtNLM"/>
    </source>
</evidence>
<dbReference type="EMBL" id="SDEE01000033">
    <property type="protein sequence ID" value="RXW23761.1"/>
    <property type="molecule type" value="Genomic_DNA"/>
</dbReference>
<dbReference type="InterPro" id="IPR016036">
    <property type="entry name" value="Malonyl_transacylase_ACP-bd"/>
</dbReference>
<proteinExistence type="predicted"/>
<dbReference type="SUPFAM" id="SSF51735">
    <property type="entry name" value="NAD(P)-binding Rossmann-fold domains"/>
    <property type="match status" value="1"/>
</dbReference>
<dbReference type="InterPro" id="IPR057326">
    <property type="entry name" value="KR_dom"/>
</dbReference>
<dbReference type="Pfam" id="PF00550">
    <property type="entry name" value="PP-binding"/>
    <property type="match status" value="2"/>
</dbReference>
<dbReference type="Pfam" id="PF23562">
    <property type="entry name" value="AMP-binding_C_3"/>
    <property type="match status" value="1"/>
</dbReference>
<dbReference type="InterPro" id="IPR020841">
    <property type="entry name" value="PKS_Beta-ketoAc_synthase_dom"/>
</dbReference>
<dbReference type="CDD" id="cd00833">
    <property type="entry name" value="PKS"/>
    <property type="match status" value="1"/>
</dbReference>
<dbReference type="SUPFAM" id="SSF47336">
    <property type="entry name" value="ACP-like"/>
    <property type="match status" value="2"/>
</dbReference>
<evidence type="ECO:0000256" key="3">
    <source>
        <dbReference type="ARBA" id="ARBA00022553"/>
    </source>
</evidence>
<keyword evidence="12" id="KW-1185">Reference proteome</keyword>
<dbReference type="SMART" id="SM00823">
    <property type="entry name" value="PKS_PP"/>
    <property type="match status" value="2"/>
</dbReference>
<dbReference type="Pfam" id="PF00109">
    <property type="entry name" value="ketoacyl-synt"/>
    <property type="match status" value="1"/>
</dbReference>
<dbReference type="InterPro" id="IPR014030">
    <property type="entry name" value="Ketoacyl_synth_N"/>
</dbReference>
<evidence type="ECO:0000256" key="4">
    <source>
        <dbReference type="ARBA" id="ARBA00022679"/>
    </source>
</evidence>
<dbReference type="Pfam" id="PF00698">
    <property type="entry name" value="Acyl_transf_1"/>
    <property type="match status" value="1"/>
</dbReference>
<dbReference type="InterPro" id="IPR014031">
    <property type="entry name" value="Ketoacyl_synth_C"/>
</dbReference>
<feature type="domain" description="PKS/mFAS DH" evidence="10">
    <location>
        <begin position="1632"/>
        <end position="1899"/>
    </location>
</feature>
<dbReference type="SMART" id="SM01294">
    <property type="entry name" value="PKS_PP_betabranch"/>
    <property type="match status" value="1"/>
</dbReference>
<dbReference type="GO" id="GO:0006633">
    <property type="term" value="P:fatty acid biosynthetic process"/>
    <property type="evidence" value="ECO:0007669"/>
    <property type="project" value="InterPro"/>
</dbReference>
<evidence type="ECO:0000259" key="9">
    <source>
        <dbReference type="PROSITE" id="PS52004"/>
    </source>
</evidence>
<dbReference type="PROSITE" id="PS52019">
    <property type="entry name" value="PKS_MFAS_DH"/>
    <property type="match status" value="1"/>
</dbReference>
<dbReference type="SMART" id="SM00822">
    <property type="entry name" value="PKS_KR"/>
    <property type="match status" value="1"/>
</dbReference>
<dbReference type="PANTHER" id="PTHR43775">
    <property type="entry name" value="FATTY ACID SYNTHASE"/>
    <property type="match status" value="1"/>
</dbReference>
<feature type="region of interest" description="N-terminal hotdog fold" evidence="6">
    <location>
        <begin position="1632"/>
        <end position="1742"/>
    </location>
</feature>
<dbReference type="SUPFAM" id="SSF55048">
    <property type="entry name" value="Probable ACP-binding domain of malonyl-CoA ACP transacylase"/>
    <property type="match status" value="1"/>
</dbReference>
<dbReference type="InterPro" id="IPR016035">
    <property type="entry name" value="Acyl_Trfase/lysoPLipase"/>
</dbReference>
<accession>A0A4Q2DVI3</accession>
<dbReference type="GO" id="GO:0044550">
    <property type="term" value="P:secondary metabolite biosynthetic process"/>
    <property type="evidence" value="ECO:0007669"/>
    <property type="project" value="UniProtKB-ARBA"/>
</dbReference>
<dbReference type="Pfam" id="PF00501">
    <property type="entry name" value="AMP-binding"/>
    <property type="match status" value="1"/>
</dbReference>
<dbReference type="GO" id="GO:0004315">
    <property type="term" value="F:3-oxoacyl-[acyl-carrier-protein] synthase activity"/>
    <property type="evidence" value="ECO:0007669"/>
    <property type="project" value="InterPro"/>
</dbReference>
<dbReference type="Proteomes" id="UP000290288">
    <property type="component" value="Unassembled WGS sequence"/>
</dbReference>
<dbReference type="InterPro" id="IPR000873">
    <property type="entry name" value="AMP-dep_synth/lig_dom"/>
</dbReference>
<dbReference type="Pfam" id="PF14765">
    <property type="entry name" value="PS-DH"/>
    <property type="match status" value="1"/>
</dbReference>
<feature type="active site" description="Proton acceptor; for dehydratase activity" evidence="6">
    <location>
        <position position="1668"/>
    </location>
</feature>
<evidence type="ECO:0000313" key="11">
    <source>
        <dbReference type="EMBL" id="RXW23761.1"/>
    </source>
</evidence>
<feature type="domain" description="Carrier" evidence="8">
    <location>
        <begin position="2421"/>
        <end position="2496"/>
    </location>
</feature>
<name>A0A4Q2DVI3_9AGAR</name>
<dbReference type="Gene3D" id="3.40.47.10">
    <property type="match status" value="1"/>
</dbReference>
<dbReference type="Gene3D" id="3.40.50.12780">
    <property type="entry name" value="N-terminal domain of ligase-like"/>
    <property type="match status" value="1"/>
</dbReference>
<dbReference type="InterPro" id="IPR049551">
    <property type="entry name" value="PKS_DH_C"/>
</dbReference>
<dbReference type="GO" id="GO:0004312">
    <property type="term" value="F:fatty acid synthase activity"/>
    <property type="evidence" value="ECO:0007669"/>
    <property type="project" value="TreeGrafter"/>
</dbReference>
<evidence type="ECO:0000256" key="2">
    <source>
        <dbReference type="ARBA" id="ARBA00022450"/>
    </source>
</evidence>
<dbReference type="InterPro" id="IPR042104">
    <property type="entry name" value="PKS_dehydratase_sf"/>
</dbReference>
<reference evidence="11 12" key="1">
    <citation type="submission" date="2019-01" db="EMBL/GenBank/DDBJ databases">
        <title>Draft genome sequence of Psathyrella aberdarensis IHI B618.</title>
        <authorList>
            <person name="Buettner E."/>
            <person name="Kellner H."/>
        </authorList>
    </citation>
    <scope>NUCLEOTIDE SEQUENCE [LARGE SCALE GENOMIC DNA]</scope>
    <source>
        <strain evidence="11 12">IHI B618</strain>
    </source>
</reference>
<keyword evidence="3" id="KW-0597">Phosphoprotein</keyword>
<keyword evidence="5" id="KW-0843">Virulence</keyword>
<dbReference type="PROSITE" id="PS52004">
    <property type="entry name" value="KS3_2"/>
    <property type="match status" value="1"/>
</dbReference>
<dbReference type="InterPro" id="IPR001227">
    <property type="entry name" value="Ac_transferase_dom_sf"/>
</dbReference>
<evidence type="ECO:0000256" key="1">
    <source>
        <dbReference type="ARBA" id="ARBA00005179"/>
    </source>
</evidence>
<dbReference type="SUPFAM" id="SSF52151">
    <property type="entry name" value="FabD/lysophospholipase-like"/>
    <property type="match status" value="1"/>
</dbReference>
<feature type="active site" description="Proton donor; for dehydratase activity" evidence="6">
    <location>
        <position position="1808"/>
    </location>
</feature>
<dbReference type="Pfam" id="PF02801">
    <property type="entry name" value="Ketoacyl-synt_C"/>
    <property type="match status" value="1"/>
</dbReference>
<dbReference type="SMART" id="SM00827">
    <property type="entry name" value="PKS_AT"/>
    <property type="match status" value="1"/>
</dbReference>
<feature type="domain" description="Ketosynthase family 3 (KS3)" evidence="9">
    <location>
        <begin position="684"/>
        <end position="1125"/>
    </location>
</feature>
<dbReference type="InterPro" id="IPR049900">
    <property type="entry name" value="PKS_mFAS_DH"/>
</dbReference>
<feature type="region of interest" description="Disordered" evidence="7">
    <location>
        <begin position="559"/>
        <end position="580"/>
    </location>
</feature>
<dbReference type="Gene3D" id="3.40.366.10">
    <property type="entry name" value="Malonyl-Coenzyme A Acyl Carrier Protein, domain 2"/>
    <property type="match status" value="1"/>
</dbReference>
<dbReference type="OrthoDB" id="5334845at2759"/>
<dbReference type="PROSITE" id="PS50075">
    <property type="entry name" value="CARRIER"/>
    <property type="match status" value="2"/>
</dbReference>
<dbReference type="InterPro" id="IPR013968">
    <property type="entry name" value="PKS_KR"/>
</dbReference>
<dbReference type="PROSITE" id="PS00012">
    <property type="entry name" value="PHOSPHOPANTETHEINE"/>
    <property type="match status" value="2"/>
</dbReference>
<dbReference type="PANTHER" id="PTHR43775:SF37">
    <property type="entry name" value="SI:DKEY-61P9.11"/>
    <property type="match status" value="1"/>
</dbReference>
<organism evidence="11 12">
    <name type="scientific">Candolleomyces aberdarensis</name>
    <dbReference type="NCBI Taxonomy" id="2316362"/>
    <lineage>
        <taxon>Eukaryota</taxon>
        <taxon>Fungi</taxon>
        <taxon>Dikarya</taxon>
        <taxon>Basidiomycota</taxon>
        <taxon>Agaricomycotina</taxon>
        <taxon>Agaricomycetes</taxon>
        <taxon>Agaricomycetidae</taxon>
        <taxon>Agaricales</taxon>
        <taxon>Agaricineae</taxon>
        <taxon>Psathyrellaceae</taxon>
        <taxon>Candolleomyces</taxon>
    </lineage>
</organism>
<dbReference type="SMART" id="SM00825">
    <property type="entry name" value="PKS_KS"/>
    <property type="match status" value="1"/>
</dbReference>
<comment type="caution">
    <text evidence="11">The sequence shown here is derived from an EMBL/GenBank/DDBJ whole genome shotgun (WGS) entry which is preliminary data.</text>
</comment>
<dbReference type="InterPro" id="IPR042099">
    <property type="entry name" value="ANL_N_sf"/>
</dbReference>
<dbReference type="PROSITE" id="PS00606">
    <property type="entry name" value="KS3_1"/>
    <property type="match status" value="1"/>
</dbReference>
<dbReference type="InterPro" id="IPR009081">
    <property type="entry name" value="PP-bd_ACP"/>
</dbReference>
<dbReference type="Pfam" id="PF22621">
    <property type="entry name" value="CurL-like_PKS_C"/>
    <property type="match status" value="1"/>
</dbReference>
<comment type="pathway">
    <text evidence="1">Secondary metabolite biosynthesis.</text>
</comment>
<dbReference type="InterPro" id="IPR050091">
    <property type="entry name" value="PKS_NRPS_Biosynth_Enz"/>
</dbReference>
<evidence type="ECO:0000256" key="6">
    <source>
        <dbReference type="PROSITE-ProRule" id="PRU01363"/>
    </source>
</evidence>
<evidence type="ECO:0000259" key="10">
    <source>
        <dbReference type="PROSITE" id="PS52019"/>
    </source>
</evidence>
<dbReference type="InterPro" id="IPR020806">
    <property type="entry name" value="PKS_PP-bd"/>
</dbReference>
<feature type="domain" description="Carrier" evidence="8">
    <location>
        <begin position="585"/>
        <end position="661"/>
    </location>
</feature>
<gene>
    <name evidence="11" type="ORF">EST38_g2082</name>
</gene>
<keyword evidence="2" id="KW-0596">Phosphopantetheine</keyword>
<dbReference type="Gene3D" id="3.10.129.110">
    <property type="entry name" value="Polyketide synthase dehydratase"/>
    <property type="match status" value="1"/>
</dbReference>
<dbReference type="Gene3D" id="1.10.1200.10">
    <property type="entry name" value="ACP-like"/>
    <property type="match status" value="2"/>
</dbReference>
<dbReference type="SUPFAM" id="SSF56801">
    <property type="entry name" value="Acetyl-CoA synthetase-like"/>
    <property type="match status" value="1"/>
</dbReference>
<keyword evidence="4" id="KW-0808">Transferase</keyword>
<evidence type="ECO:0000256" key="7">
    <source>
        <dbReference type="SAM" id="MobiDB-lite"/>
    </source>
</evidence>
<evidence type="ECO:0000256" key="5">
    <source>
        <dbReference type="ARBA" id="ARBA00023026"/>
    </source>
</evidence>
<sequence>MDDPVMNSLLERFLHLAQSPDTQNLDAVECNDERWTYADLDTVSTCLAAGIQKSYGERPTVAIVSENHPYVLATILATWKIGGIVAPIDYHTPRDILIAMLLDIRPTCCLIPGTEEKTRRIVSELSVPFLDFAPEATTILALTQKYIDQVSSDTNLQYHPAPSDVAMYMHTSSASSISNIKCVPLTHANILAGSQARLQWWRKTWPKTDFQHLKVLGWSPWSHIIGISYDLGAAMLLTAGCYLFALRPSSYHSTASVDLHEGASLDVISHLLDTATKKSPTAFAGVPWILAGLMEKWGGESKQAVVQVMSNFKIFGSGGAATSPACLNWCKELGIPLVIDIGMTELGGPLFHGTLSDTAGWPISDCLVPDGQLSLVSENGELASDEGELYISSPVISKGYLRPNYSAFTIAANGCVTLRTGDIYQLVDGTRVIWKGRKEDFIQMTSGETLDPRVIEESLNRSVAVHRSCVVGDNFLRGASNVVCAILELSPDDTRGYHASLADVTREIASVNRSLVPPLRISWSRVLILNQNQHIPLTTKGAIFRKKLEQEFGEQLQSLLSRTEEQPRASTTSQASKGRSRFTEDSVALLLEDILAEGLRIEKEVLKENQSATFAELGMDSSMATKIVNSLNTRFDLSLPLNTCHTYVDLESLLEAIYLELGLSVASTSPEPESTSSSVTPDSLEEVVIVGQALRLPGDINNASEFWDALTQKREDVIGPIPEDRWDHASFYRGADSHPQEQRPCDITLDKAGFINITDFDHTFFGISSTEAYHVAPNIRLTLEIAFEALENANIPVSRIKGSDMGVFVAANMDEGHIKLLYSEKGWGAYSRFYGTGVATSTACGRLSYLLDVHGPSYTIDTACSSGLVAFDQAVRYLRSGEGDSAIVCGANTHSWPGNFGFLSAQKMTSPNSRCATFTDMADGYIRYVPSEGAAAVVLKTKTAAIRDGDKILAAVRSTATMHDGRSQGLVAPNVKAQIAMQRSLLKHANLDPAQLDFVEAHGTGTSLGDLIEIEGINEVFRSSHSSTRPLIVGAAKTCVGHTENVAGLIGLLKVVGSFSNSAVPGLMHLNANNMNPALDCTAVPLQIPWQTMPLLRNMVTNEPIRGMVLSNGFAGTISGAILEEPETVRSHYPLDLLPFCAASSESSQGSSWIRLGSEKARSSPCVPSRTPSPISTPDTSDVLSDLVPVAPLFVVSAKSPVALEEYIKLYVDFCQRSPPDQFESICYTTCVGREHYRYRFACVAENMEDLIGQLKLRLDDDKDKISKTNLRNVALAFPGQGSQYQGMARDLALRFPSFRCVLTEAGAQASFLTGLPILSHLVDLTPPPGRDLSESDVAQVCIFVYQYSVSKWLQDLGVAPCAVLGHSLGEVAAAGVFTFQAALEFVIKRASVLRPDVLHPAGMAAVAASPETVNTYLDDLGLRDRLSIAVYNAEDSVVVSGGLEAIDTLISAVKQEGLKATKLDVNQEAFHSPYVAAAMPSLRKWLREREGSLASLKLPFYSSAYGHSIPKGTQLHVDYWVDHAQNPVLFLDAAKALALDSSIDVVLDLGPQPFVWTQFQRGTLASKPSLSIVEKRGKCQSTALTKAVGQLFQSGIEINLLKLFPDPPFGCSKISLPTYPFQRVHNYPTFLPSRNKRLPDASKPKDQTRVMIPFPIDDALCETLNDHRIDGRRIVPGAVFAHFFASSATSRCLDELRFHQPLAADSPDDTAVGEVDGDAFVLRHGSSNICSGRISAQPPSVPRWTDDDRLPSRIVKKSTVYECFKNVQFGSSFRNIHEIKIWDDHADALISIADTMDPTQDRIRKLDACMHMFGAIAGITLPHLTARDGTFLPSSLQNFALHNDVLPSTFLVRYQLPVSIGRGSQVLSVQMGAFSLTGQPLLSCKNYSVAFIPSGVAVSRPIERQSKWMNNRWASNPLPTPTDESQKVDELLYLGVEANPPLLRLLRETASHTIFVQLPTSTPIYSSSSTVSGMFQGTRISVVVDVTSHKTEPEPGSDAQLAVCHQLLSFFQLLIASEVHIESLLVLSSNSLHVTIPESLIKHDAGQRVLSSSIGSIVHGMLRVFKRESFLDSVCLSLDLPSLSSLPGETVRSIILNELSARKSGISHDGVVAYRHLSHVQHTAPSRFTPLLEPLEAVPTQSTFSGVAVIAGMGSIGVALASSLLDSGVESVVFLGRRDPAAESITNEFALMNTRLQARASYRRVDITSKQQLETHLKEVQSELGPIKHIIHTAAVMRDAAIPNISPASFDEVARPKVSGAWNLHLLSQELGLKLESFVLLSSTNVLVGNPGQLSYVAANSFLDYLAGLRHSLGLPGVSLQLGAWESRLTENLDMKKSFALKMSHQEGIPLILQAISTSTNQSNCPVQVIAEFDVPKLLSVPAYASDPFFAPIFPKTPQPSSTQAATPAAPVQAPGEVKKDTNASAIFILRSVIELRPSETLDLSSSLTACGGDSITFAQLRGRVLKELGVDLPTTFLGETYTIGDIVDFVVKGASP</sequence>
<dbReference type="SUPFAM" id="SSF53901">
    <property type="entry name" value="Thiolase-like"/>
    <property type="match status" value="1"/>
</dbReference>
<dbReference type="InterPro" id="IPR036736">
    <property type="entry name" value="ACP-like_sf"/>
</dbReference>